<keyword evidence="8" id="KW-1185">Reference proteome</keyword>
<feature type="domain" description="GH26" evidence="6">
    <location>
        <begin position="2"/>
        <end position="318"/>
    </location>
</feature>
<dbReference type="Proteomes" id="UP000584642">
    <property type="component" value="Unassembled WGS sequence"/>
</dbReference>
<feature type="active site" description="Proton donor" evidence="4">
    <location>
        <position position="138"/>
    </location>
</feature>
<protein>
    <submittedName>
        <fullName evidence="7">Glycosidase</fullName>
    </submittedName>
</protein>
<evidence type="ECO:0000313" key="8">
    <source>
        <dbReference type="Proteomes" id="UP000584642"/>
    </source>
</evidence>
<dbReference type="PANTHER" id="PTHR40079">
    <property type="entry name" value="MANNAN ENDO-1,4-BETA-MANNOSIDASE E-RELATED"/>
    <property type="match status" value="1"/>
</dbReference>
<dbReference type="SUPFAM" id="SSF51445">
    <property type="entry name" value="(Trans)glycosidases"/>
    <property type="match status" value="1"/>
</dbReference>
<dbReference type="EMBL" id="JABFDB010000035">
    <property type="protein sequence ID" value="NYZ24148.1"/>
    <property type="molecule type" value="Genomic_DNA"/>
</dbReference>
<dbReference type="GO" id="GO:0016798">
    <property type="term" value="F:hydrolase activity, acting on glycosyl bonds"/>
    <property type="evidence" value="ECO:0007669"/>
    <property type="project" value="UniProtKB-KW"/>
</dbReference>
<dbReference type="RefSeq" id="WP_180285921.1">
    <property type="nucleotide sequence ID" value="NZ_JABFDB010000035.1"/>
</dbReference>
<dbReference type="InterPro" id="IPR017853">
    <property type="entry name" value="GH"/>
</dbReference>
<dbReference type="PANTHER" id="PTHR40079:SF4">
    <property type="entry name" value="GH26 DOMAIN-CONTAINING PROTEIN-RELATED"/>
    <property type="match status" value="1"/>
</dbReference>
<organism evidence="7 8">
    <name type="scientific">Azospirillum oleiclasticum</name>
    <dbReference type="NCBI Taxonomy" id="2735135"/>
    <lineage>
        <taxon>Bacteria</taxon>
        <taxon>Pseudomonadati</taxon>
        <taxon>Pseudomonadota</taxon>
        <taxon>Alphaproteobacteria</taxon>
        <taxon>Rhodospirillales</taxon>
        <taxon>Azospirillaceae</taxon>
        <taxon>Azospirillum</taxon>
    </lineage>
</organism>
<gene>
    <name evidence="7" type="ORF">HND93_30965</name>
</gene>
<evidence type="ECO:0000313" key="7">
    <source>
        <dbReference type="EMBL" id="NYZ24148.1"/>
    </source>
</evidence>
<evidence type="ECO:0000256" key="3">
    <source>
        <dbReference type="ARBA" id="ARBA00023295"/>
    </source>
</evidence>
<sequence length="318" mass="35509">MRTAHALMSVARPALLAALVALATPAGAQDLAVYKGAGCEGKPRIAGFEQWLGRPIDRVVDFLARDSWQKMVDSSRWISGCWRGAPYALALSVPMLPNGKDNTLRAGAEGAYDRYFQEIARILVADGHAGAVIRLGWEFNGGWYPWAAKKDPKAWVAFWQRIVTTMRDVPGADFKFDWNPTLGWQQVPSDQVYPGDAYVDIIGLDVYNQTWTKGVKTPEQRWDDLMNQSFGLKWHADFARKHGKPMSFAEWGTGTRPDGHGGGDDPLFVRNMAAWIRAHPVLYQGYWDYPAHDFNAEVSRGKLPEAGAELRRQFGRAG</sequence>
<comment type="caution">
    <text evidence="7">The sequence shown here is derived from an EMBL/GenBank/DDBJ whole genome shotgun (WGS) entry which is preliminary data.</text>
</comment>
<keyword evidence="3 4" id="KW-0326">Glycosidase</keyword>
<evidence type="ECO:0000256" key="2">
    <source>
        <dbReference type="ARBA" id="ARBA00022801"/>
    </source>
</evidence>
<feature type="chain" id="PRO_5045185917" evidence="5">
    <location>
        <begin position="29"/>
        <end position="318"/>
    </location>
</feature>
<keyword evidence="5" id="KW-0732">Signal</keyword>
<evidence type="ECO:0000259" key="6">
    <source>
        <dbReference type="PROSITE" id="PS51764"/>
    </source>
</evidence>
<dbReference type="Gene3D" id="3.20.20.80">
    <property type="entry name" value="Glycosidases"/>
    <property type="match status" value="1"/>
</dbReference>
<comment type="similarity">
    <text evidence="1 4">Belongs to the glycosyl hydrolase 26 family.</text>
</comment>
<dbReference type="InterPro" id="IPR022790">
    <property type="entry name" value="GH26_dom"/>
</dbReference>
<reference evidence="7 8" key="1">
    <citation type="submission" date="2020-05" db="EMBL/GenBank/DDBJ databases">
        <title>Azospirillum oleiclasticum sp. nov, a nitrogen-fixing and heavy crude oil-emulsifying bacterium isolated from the crude oil of Yumen Oilfield.</title>
        <authorList>
            <person name="Wu D."/>
            <person name="Cai M."/>
            <person name="Zhang X."/>
        </authorList>
    </citation>
    <scope>NUCLEOTIDE SEQUENCE [LARGE SCALE GENOMIC DNA]</scope>
    <source>
        <strain evidence="7 8">ROY-1-1-2</strain>
    </source>
</reference>
<dbReference type="InterPro" id="IPR000805">
    <property type="entry name" value="Glyco_hydro_26"/>
</dbReference>
<feature type="signal peptide" evidence="5">
    <location>
        <begin position="1"/>
        <end position="28"/>
    </location>
</feature>
<dbReference type="Pfam" id="PF02156">
    <property type="entry name" value="Glyco_hydro_26"/>
    <property type="match status" value="1"/>
</dbReference>
<evidence type="ECO:0000256" key="5">
    <source>
        <dbReference type="SAM" id="SignalP"/>
    </source>
</evidence>
<dbReference type="PROSITE" id="PS51764">
    <property type="entry name" value="GH26"/>
    <property type="match status" value="1"/>
</dbReference>
<feature type="active site" description="Nucleophile" evidence="4">
    <location>
        <position position="250"/>
    </location>
</feature>
<name>A0ABX2TIS0_9PROT</name>
<proteinExistence type="inferred from homology"/>
<accession>A0ABX2TIS0</accession>
<evidence type="ECO:0000256" key="1">
    <source>
        <dbReference type="ARBA" id="ARBA00007754"/>
    </source>
</evidence>
<evidence type="ECO:0000256" key="4">
    <source>
        <dbReference type="PROSITE-ProRule" id="PRU01100"/>
    </source>
</evidence>
<keyword evidence="2 4" id="KW-0378">Hydrolase</keyword>